<proteinExistence type="predicted"/>
<dbReference type="OrthoDB" id="9784632at2"/>
<dbReference type="EMBL" id="CP010802">
    <property type="protein sequence ID" value="ALC15911.1"/>
    <property type="molecule type" value="Genomic_DNA"/>
</dbReference>
<reference evidence="7 8" key="1">
    <citation type="submission" date="2015-07" db="EMBL/GenBank/DDBJ databases">
        <title>Isolation and Genomic Characterization of a Novel Halophilic Metal-Reducing Deltaproteobacterium from the Deep Subsurface.</title>
        <authorList>
            <person name="Badalamenti J.P."/>
            <person name="Summers Z.M."/>
            <person name="Gralnick J.A."/>
            <person name="Bond D.R."/>
        </authorList>
    </citation>
    <scope>NUCLEOTIDE SEQUENCE [LARGE SCALE GENOMIC DNA]</scope>
    <source>
        <strain evidence="7 8">WTL</strain>
    </source>
</reference>
<keyword evidence="5" id="KW-0560">Oxidoreductase</keyword>
<comment type="cofactor">
    <cofactor evidence="1">
        <name>FMN</name>
        <dbReference type="ChEBI" id="CHEBI:58210"/>
    </cofactor>
</comment>
<dbReference type="GO" id="GO:0050661">
    <property type="term" value="F:NADP binding"/>
    <property type="evidence" value="ECO:0007669"/>
    <property type="project" value="InterPro"/>
</dbReference>
<dbReference type="PATRIC" id="fig|1603606.3.peg.1234"/>
<dbReference type="GO" id="GO:0003959">
    <property type="term" value="F:NADPH dehydrogenase activity"/>
    <property type="evidence" value="ECO:0007669"/>
    <property type="project" value="InterPro"/>
</dbReference>
<evidence type="ECO:0000256" key="3">
    <source>
        <dbReference type="ARBA" id="ARBA00022643"/>
    </source>
</evidence>
<dbReference type="Gene3D" id="3.20.20.70">
    <property type="entry name" value="Aldolase class I"/>
    <property type="match status" value="1"/>
</dbReference>
<dbReference type="CDD" id="cd02932">
    <property type="entry name" value="OYE_YqiM_FMN"/>
    <property type="match status" value="1"/>
</dbReference>
<dbReference type="InterPro" id="IPR013785">
    <property type="entry name" value="Aldolase_TIM"/>
</dbReference>
<dbReference type="KEGG" id="des:DSOUD_1129"/>
<evidence type="ECO:0000256" key="4">
    <source>
        <dbReference type="ARBA" id="ARBA00022857"/>
    </source>
</evidence>
<evidence type="ECO:0000259" key="6">
    <source>
        <dbReference type="Pfam" id="PF00724"/>
    </source>
</evidence>
<keyword evidence="4" id="KW-0521">NADP</keyword>
<evidence type="ECO:0000313" key="7">
    <source>
        <dbReference type="EMBL" id="ALC15911.1"/>
    </source>
</evidence>
<dbReference type="GO" id="GO:0010181">
    <property type="term" value="F:FMN binding"/>
    <property type="evidence" value="ECO:0007669"/>
    <property type="project" value="InterPro"/>
</dbReference>
<dbReference type="RefSeq" id="WP_053550068.1">
    <property type="nucleotide sequence ID" value="NZ_CP010802.1"/>
</dbReference>
<sequence length="353" mass="38194">MSKLFSPLTLGGITFRNRVFVSPMCQYSSRDGLPTDWHLVHLGSRAVGGAGLVMVEATAVSPEGRISPGDSGLWSDRHAEAFVPITRFLREQGAVAGIQLAHAGRKGSCSPPWLGGAPLGKEGGSWQTLAPSAVPFAVGHPLPQSLTLDGMERIEGEFRAATGRAHAAGFQVLEIHMAHGYLLHEFLSPLANRREDSYGGSLENRLRFPLRVARAVREEWPRELPLFVRISATDWAPDGWDMDQSVLLARQLKALGVDLIDCSSGAVVPQESIPAGPGFQVPFAARIRAETGLATGAVGFILEPAQAEQIVATGQADVVLLARQLLRDPYWPLHAARALEEEAPWPNQYLRAR</sequence>
<name>A0A0M5IVK5_9BACT</name>
<feature type="domain" description="NADH:flavin oxidoreductase/NADH oxidase N-terminal" evidence="6">
    <location>
        <begin position="3"/>
        <end position="341"/>
    </location>
</feature>
<organism evidence="7 8">
    <name type="scientific">Desulfuromonas soudanensis</name>
    <dbReference type="NCBI Taxonomy" id="1603606"/>
    <lineage>
        <taxon>Bacteria</taxon>
        <taxon>Pseudomonadati</taxon>
        <taxon>Thermodesulfobacteriota</taxon>
        <taxon>Desulfuromonadia</taxon>
        <taxon>Desulfuromonadales</taxon>
        <taxon>Desulfuromonadaceae</taxon>
        <taxon>Desulfuromonas</taxon>
    </lineage>
</organism>
<evidence type="ECO:0000256" key="5">
    <source>
        <dbReference type="ARBA" id="ARBA00023002"/>
    </source>
</evidence>
<dbReference type="InterPro" id="IPR044152">
    <property type="entry name" value="YqjM-like"/>
</dbReference>
<dbReference type="Pfam" id="PF00724">
    <property type="entry name" value="Oxidored_FMN"/>
    <property type="match status" value="1"/>
</dbReference>
<dbReference type="InterPro" id="IPR001155">
    <property type="entry name" value="OxRdtase_FMN_N"/>
</dbReference>
<dbReference type="AlphaFoldDB" id="A0A0M5IVK5"/>
<dbReference type="Proteomes" id="UP000057158">
    <property type="component" value="Chromosome"/>
</dbReference>
<dbReference type="STRING" id="1603606.DSOUD_1129"/>
<keyword evidence="8" id="KW-1185">Reference proteome</keyword>
<dbReference type="SUPFAM" id="SSF51395">
    <property type="entry name" value="FMN-linked oxidoreductases"/>
    <property type="match status" value="1"/>
</dbReference>
<accession>A0A0M5IVK5</accession>
<dbReference type="PANTHER" id="PTHR43303">
    <property type="entry name" value="NADPH DEHYDROGENASE C23G7.10C-RELATED"/>
    <property type="match status" value="1"/>
</dbReference>
<gene>
    <name evidence="7" type="primary">namA</name>
    <name evidence="7" type="ORF">DSOUD_1129</name>
</gene>
<evidence type="ECO:0000313" key="8">
    <source>
        <dbReference type="Proteomes" id="UP000057158"/>
    </source>
</evidence>
<protein>
    <submittedName>
        <fullName evidence="7">2,4-dienoyl-CoA reductase</fullName>
    </submittedName>
</protein>
<dbReference type="PANTHER" id="PTHR43303:SF4">
    <property type="entry name" value="NADPH DEHYDROGENASE C23G7.10C-RELATED"/>
    <property type="match status" value="1"/>
</dbReference>
<keyword evidence="2" id="KW-0285">Flavoprotein</keyword>
<evidence type="ECO:0000256" key="1">
    <source>
        <dbReference type="ARBA" id="ARBA00001917"/>
    </source>
</evidence>
<evidence type="ECO:0000256" key="2">
    <source>
        <dbReference type="ARBA" id="ARBA00022630"/>
    </source>
</evidence>
<keyword evidence="3" id="KW-0288">FMN</keyword>